<comment type="caution">
    <text evidence="5">The sequence shown here is derived from an EMBL/GenBank/DDBJ whole genome shotgun (WGS) entry which is preliminary data.</text>
</comment>
<dbReference type="SUPFAM" id="SSF47473">
    <property type="entry name" value="EF-hand"/>
    <property type="match status" value="1"/>
</dbReference>
<dbReference type="Pfam" id="PF15739">
    <property type="entry name" value="TSNAXIP1_N"/>
    <property type="match status" value="1"/>
</dbReference>
<evidence type="ECO:0000313" key="6">
    <source>
        <dbReference type="Proteomes" id="UP000215902"/>
    </source>
</evidence>
<name>A0A267EVN7_9PLAT</name>
<protein>
    <recommendedName>
        <fullName evidence="4">EF-hand domain-containing protein</fullName>
    </recommendedName>
</protein>
<organism evidence="5 6">
    <name type="scientific">Macrostomum lignano</name>
    <dbReference type="NCBI Taxonomy" id="282301"/>
    <lineage>
        <taxon>Eukaryota</taxon>
        <taxon>Metazoa</taxon>
        <taxon>Spiralia</taxon>
        <taxon>Lophotrochozoa</taxon>
        <taxon>Platyhelminthes</taxon>
        <taxon>Rhabditophora</taxon>
        <taxon>Macrostomorpha</taxon>
        <taxon>Macrostomida</taxon>
        <taxon>Macrostomidae</taxon>
        <taxon>Macrostomum</taxon>
    </lineage>
</organism>
<proteinExistence type="predicted"/>
<dbReference type="InterPro" id="IPR002048">
    <property type="entry name" value="EF_hand_dom"/>
</dbReference>
<evidence type="ECO:0000259" key="4">
    <source>
        <dbReference type="PROSITE" id="PS50222"/>
    </source>
</evidence>
<dbReference type="PANTHER" id="PTHR16306">
    <property type="entry name" value="TRANSLIN-ASSOCIATED FACTOR X-INTERACTING PROTEIN 1"/>
    <property type="match status" value="1"/>
</dbReference>
<accession>A0A267EVN7</accession>
<evidence type="ECO:0000256" key="2">
    <source>
        <dbReference type="ARBA" id="ARBA00023054"/>
    </source>
</evidence>
<feature type="coiled-coil region" evidence="3">
    <location>
        <begin position="180"/>
        <end position="235"/>
    </location>
</feature>
<gene>
    <name evidence="5" type="ORF">BOX15_Mlig004790g1</name>
</gene>
<dbReference type="OrthoDB" id="261426at2759"/>
<dbReference type="InterPro" id="IPR018247">
    <property type="entry name" value="EF_Hand_1_Ca_BS"/>
</dbReference>
<feature type="domain" description="EF-hand" evidence="4">
    <location>
        <begin position="534"/>
        <end position="569"/>
    </location>
</feature>
<dbReference type="Gene3D" id="1.10.238.10">
    <property type="entry name" value="EF-hand"/>
    <property type="match status" value="1"/>
</dbReference>
<dbReference type="GO" id="GO:0005737">
    <property type="term" value="C:cytoplasm"/>
    <property type="evidence" value="ECO:0007669"/>
    <property type="project" value="TreeGrafter"/>
</dbReference>
<dbReference type="Proteomes" id="UP000215902">
    <property type="component" value="Unassembled WGS sequence"/>
</dbReference>
<dbReference type="EMBL" id="NIVC01001635">
    <property type="protein sequence ID" value="PAA65610.1"/>
    <property type="molecule type" value="Genomic_DNA"/>
</dbReference>
<dbReference type="PANTHER" id="PTHR16306:SF0">
    <property type="entry name" value="TRANSLIN-ASSOCIATED FACTOR X-INTERACTING PROTEIN 1"/>
    <property type="match status" value="1"/>
</dbReference>
<evidence type="ECO:0000256" key="3">
    <source>
        <dbReference type="SAM" id="Coils"/>
    </source>
</evidence>
<keyword evidence="1" id="KW-0106">Calcium</keyword>
<keyword evidence="2 3" id="KW-0175">Coiled coil</keyword>
<sequence length="707" mass="81764">MAAAGNATAAADKSMTYEVQGQKYVLPPPSLTKPLNSGAEASGLLDTWPAHASCHTVPDSQVLLTKDSRLVVIDDESAGRPNLLPKPKFLEQLEGYLKRELKSHNVTEVAASTIRLQIHREVFEYLIEAFKTYKPLLAAIKREYEMMIAHLRDEIRRLEPMKEMLWTLSQECDQKIMAIRAEEKDEMRQLRSLNLGLREKIDKMHEQQHDLEQQVETLKAELTDMQQRYRDEADSRKLLVADMNELRSQQEDMSIFKKAADSEDSGEDPVQLRIGLNQAKKSQADLIDRITRMEADYSDVVPRRQFETVSAQFASMEEEYGNYKRDTDKLIDEHRALQDLYEQVLKQRDQYYTEAEQLKGTATPRPEWERCGEYISGGADRWKELSQGKRSDELVDIILQEMSGLTTGEAQMLEGLGYDEKVPKFLQHGTPVNNRRMTKRDARIHIREIWDARKREKDEQVAAYETGDAKPLTPMGDFVDSLFRQIYGIEQIRVEWAYSFYDALQRYAQDERCQQFFSVLMGTMSEEVYWDDMRTLGRLLDAFKTKDPSGSGLLDKTEFAEVMREFFPGRNDDKFQELTDVAAQELDTDGSAKLEFDKLFMTDDEGEFGAFLKDVKKLLHDEKEKYIAEMRKELVDISADKLTPDDCIRAFGIVDPSLDPTKQEEYLRWIFNVPNKEEDYRKAGPLDIDTVCDRMLNGPIKRMGKRL</sequence>
<evidence type="ECO:0000313" key="5">
    <source>
        <dbReference type="EMBL" id="PAA65610.1"/>
    </source>
</evidence>
<evidence type="ECO:0000256" key="1">
    <source>
        <dbReference type="ARBA" id="ARBA00022837"/>
    </source>
</evidence>
<reference evidence="5 6" key="1">
    <citation type="submission" date="2017-06" db="EMBL/GenBank/DDBJ databases">
        <title>A platform for efficient transgenesis in Macrostomum lignano, a flatworm model organism for stem cell research.</title>
        <authorList>
            <person name="Berezikov E."/>
        </authorList>
    </citation>
    <scope>NUCLEOTIDE SEQUENCE [LARGE SCALE GENOMIC DNA]</scope>
    <source>
        <strain evidence="5">DV1</strain>
        <tissue evidence="5">Whole organism</tissue>
    </source>
</reference>
<dbReference type="GO" id="GO:0005509">
    <property type="term" value="F:calcium ion binding"/>
    <property type="evidence" value="ECO:0007669"/>
    <property type="project" value="InterPro"/>
</dbReference>
<dbReference type="AlphaFoldDB" id="A0A267EVN7"/>
<keyword evidence="6" id="KW-1185">Reference proteome</keyword>
<dbReference type="PROSITE" id="PS00018">
    <property type="entry name" value="EF_HAND_1"/>
    <property type="match status" value="1"/>
</dbReference>
<dbReference type="STRING" id="282301.A0A267EVN7"/>
<dbReference type="InterPro" id="IPR032755">
    <property type="entry name" value="TSNAXIP1_N"/>
</dbReference>
<dbReference type="PROSITE" id="PS50222">
    <property type="entry name" value="EF_HAND_2"/>
    <property type="match status" value="1"/>
</dbReference>
<dbReference type="InterPro" id="IPR011992">
    <property type="entry name" value="EF-hand-dom_pair"/>
</dbReference>